<gene>
    <name evidence="2" type="ORF">BD410DRAFT_138925</name>
</gene>
<feature type="transmembrane region" description="Helical" evidence="1">
    <location>
        <begin position="16"/>
        <end position="40"/>
    </location>
</feature>
<dbReference type="EMBL" id="ML170291">
    <property type="protein sequence ID" value="TDL15081.1"/>
    <property type="molecule type" value="Genomic_DNA"/>
</dbReference>
<reference evidence="2 3" key="1">
    <citation type="submission" date="2018-06" db="EMBL/GenBank/DDBJ databases">
        <title>A transcriptomic atlas of mushroom development highlights an independent origin of complex multicellularity.</title>
        <authorList>
            <consortium name="DOE Joint Genome Institute"/>
            <person name="Krizsan K."/>
            <person name="Almasi E."/>
            <person name="Merenyi Z."/>
            <person name="Sahu N."/>
            <person name="Viragh M."/>
            <person name="Koszo T."/>
            <person name="Mondo S."/>
            <person name="Kiss B."/>
            <person name="Balint B."/>
            <person name="Kues U."/>
            <person name="Barry K."/>
            <person name="Hegedus J.C."/>
            <person name="Henrissat B."/>
            <person name="Johnson J."/>
            <person name="Lipzen A."/>
            <person name="Ohm R."/>
            <person name="Nagy I."/>
            <person name="Pangilinan J."/>
            <person name="Yan J."/>
            <person name="Xiong Y."/>
            <person name="Grigoriev I.V."/>
            <person name="Hibbett D.S."/>
            <person name="Nagy L.G."/>
        </authorList>
    </citation>
    <scope>NUCLEOTIDE SEQUENCE [LARGE SCALE GENOMIC DNA]</scope>
    <source>
        <strain evidence="2 3">SZMC22713</strain>
    </source>
</reference>
<keyword evidence="3" id="KW-1185">Reference proteome</keyword>
<organism evidence="2 3">
    <name type="scientific">Rickenella mellea</name>
    <dbReference type="NCBI Taxonomy" id="50990"/>
    <lineage>
        <taxon>Eukaryota</taxon>
        <taxon>Fungi</taxon>
        <taxon>Dikarya</taxon>
        <taxon>Basidiomycota</taxon>
        <taxon>Agaricomycotina</taxon>
        <taxon>Agaricomycetes</taxon>
        <taxon>Hymenochaetales</taxon>
        <taxon>Rickenellaceae</taxon>
        <taxon>Rickenella</taxon>
    </lineage>
</organism>
<proteinExistence type="predicted"/>
<protein>
    <submittedName>
        <fullName evidence="2">Uncharacterized protein</fullName>
    </submittedName>
</protein>
<keyword evidence="1" id="KW-0472">Membrane</keyword>
<evidence type="ECO:0000313" key="3">
    <source>
        <dbReference type="Proteomes" id="UP000294933"/>
    </source>
</evidence>
<dbReference type="Proteomes" id="UP000294933">
    <property type="component" value="Unassembled WGS sequence"/>
</dbReference>
<accession>A0A4Y7PJA3</accession>
<dbReference type="VEuPathDB" id="FungiDB:BD410DRAFT_138925"/>
<sequence length="141" mass="15679">MGSRGYGFNTQFSAFWLQWVVCGYDYVSFLSLALSGAGLLHSRRLIPTCQVFFVLEEFEVALALAYHASCRIEMIARHHQPGASTEQSSANGTLHHVPPYNPQFVKKLSAILRRFSVVQSSLSPQQRFPTQETGLNAVSDA</sequence>
<evidence type="ECO:0000256" key="1">
    <source>
        <dbReference type="SAM" id="Phobius"/>
    </source>
</evidence>
<name>A0A4Y7PJA3_9AGAM</name>
<evidence type="ECO:0000313" key="2">
    <source>
        <dbReference type="EMBL" id="TDL15081.1"/>
    </source>
</evidence>
<dbReference type="AlphaFoldDB" id="A0A4Y7PJA3"/>
<keyword evidence="1" id="KW-1133">Transmembrane helix</keyword>
<keyword evidence="1" id="KW-0812">Transmembrane</keyword>